<organism evidence="2 3">
    <name type="scientific">Apiotrichum porosum</name>
    <dbReference type="NCBI Taxonomy" id="105984"/>
    <lineage>
        <taxon>Eukaryota</taxon>
        <taxon>Fungi</taxon>
        <taxon>Dikarya</taxon>
        <taxon>Basidiomycota</taxon>
        <taxon>Agaricomycotina</taxon>
        <taxon>Tremellomycetes</taxon>
        <taxon>Trichosporonales</taxon>
        <taxon>Trichosporonaceae</taxon>
        <taxon>Apiotrichum</taxon>
    </lineage>
</organism>
<keyword evidence="3" id="KW-1185">Reference proteome</keyword>
<feature type="region of interest" description="Disordered" evidence="1">
    <location>
        <begin position="123"/>
        <end position="144"/>
    </location>
</feature>
<dbReference type="GeneID" id="39588143"/>
<accession>A0A427XEF8</accession>
<dbReference type="AlphaFoldDB" id="A0A427XEF8"/>
<evidence type="ECO:0000256" key="1">
    <source>
        <dbReference type="SAM" id="MobiDB-lite"/>
    </source>
</evidence>
<proteinExistence type="predicted"/>
<evidence type="ECO:0008006" key="4">
    <source>
        <dbReference type="Google" id="ProtNLM"/>
    </source>
</evidence>
<comment type="caution">
    <text evidence="2">The sequence shown here is derived from an EMBL/GenBank/DDBJ whole genome shotgun (WGS) entry which is preliminary data.</text>
</comment>
<name>A0A427XEF8_9TREE</name>
<dbReference type="RefSeq" id="XP_028472437.1">
    <property type="nucleotide sequence ID" value="XM_028619263.1"/>
</dbReference>
<evidence type="ECO:0000313" key="2">
    <source>
        <dbReference type="EMBL" id="RSH77290.1"/>
    </source>
</evidence>
<gene>
    <name evidence="2" type="ORF">EHS24_003600</name>
</gene>
<feature type="region of interest" description="Disordered" evidence="1">
    <location>
        <begin position="1"/>
        <end position="60"/>
    </location>
</feature>
<reference evidence="2 3" key="1">
    <citation type="submission" date="2018-11" db="EMBL/GenBank/DDBJ databases">
        <title>Genome sequence of Apiotrichum porosum DSM 27194.</title>
        <authorList>
            <person name="Aliyu H."/>
            <person name="Gorte O."/>
            <person name="Ochsenreither K."/>
        </authorList>
    </citation>
    <scope>NUCLEOTIDE SEQUENCE [LARGE SCALE GENOMIC DNA]</scope>
    <source>
        <strain evidence="2 3">DSM 27194</strain>
    </source>
</reference>
<dbReference type="EMBL" id="RSCE01000017">
    <property type="protein sequence ID" value="RSH77290.1"/>
    <property type="molecule type" value="Genomic_DNA"/>
</dbReference>
<sequence>MAPRTRSHGLATSPAVRPSIPAAARARKRQVKSHTAAPRPESDAVNTPDDVAPDASTVSGPQLPVELVEQVLTCIDPTDTHTLANVIRASQLFWEIGAPHLYRRVTFTQAQLLKLVAGVDHRHRQEGEEEPSDDVLKAQRSDGVSRYSDRAQRAFGFIEHMSLNPPPSYAVVERLWDATLPNTPLFPNVRHLCLTQPPIVRDDYREGPRPPADVVVFDSPDICVNGHPGVVRLQHLPTNNTRSLSCHYNKWWCGFFQIRLPDNPPPMRIFEPRPRYFDPEGFEMDYMLPKLGSDKLELNFRHDSVMQAAITERVGLLVPVHFGDDCIPCVVCGRKWGEPRPHYIKKFG</sequence>
<protein>
    <recommendedName>
        <fullName evidence="4">F-box domain-containing protein</fullName>
    </recommendedName>
</protein>
<dbReference type="Proteomes" id="UP000279236">
    <property type="component" value="Unassembled WGS sequence"/>
</dbReference>
<evidence type="ECO:0000313" key="3">
    <source>
        <dbReference type="Proteomes" id="UP000279236"/>
    </source>
</evidence>